<feature type="transmembrane region" description="Helical" evidence="1">
    <location>
        <begin position="105"/>
        <end position="124"/>
    </location>
</feature>
<evidence type="ECO:0000313" key="3">
    <source>
        <dbReference type="Proteomes" id="UP000318864"/>
    </source>
</evidence>
<keyword evidence="1" id="KW-0812">Transmembrane</keyword>
<dbReference type="EMBL" id="RBZW01000033">
    <property type="protein sequence ID" value="THE64428.1"/>
    <property type="molecule type" value="Genomic_DNA"/>
</dbReference>
<protein>
    <submittedName>
        <fullName evidence="2">Uncharacterized protein</fullName>
    </submittedName>
</protein>
<sequence>MLARDTRVILASLAALGVALAAALALESAFGVAVLDQPLLSFLLVAGLAVLAPQLYLAATDDDISPRTRVRVGVILLGLFALGFADPEPGRGLAVFGDLEALQHVLILVIGAGAFVALVCYEFVAGFRSRAITTETEST</sequence>
<feature type="transmembrane region" description="Helical" evidence="1">
    <location>
        <begin position="70"/>
        <end position="85"/>
    </location>
</feature>
<reference evidence="2 3" key="1">
    <citation type="submission" date="2018-10" db="EMBL/GenBank/DDBJ databases">
        <title>Natronolimnobius sp. XQ-INN 246 isolated from Inner Mongolia Autonomous Region of China.</title>
        <authorList>
            <person name="Xue Q."/>
        </authorList>
    </citation>
    <scope>NUCLEOTIDE SEQUENCE [LARGE SCALE GENOMIC DNA]</scope>
    <source>
        <strain evidence="2 3">XQ-INN 246</strain>
    </source>
</reference>
<name>A0A4S3TPA4_9EURY</name>
<comment type="caution">
    <text evidence="2">The sequence shown here is derived from an EMBL/GenBank/DDBJ whole genome shotgun (WGS) entry which is preliminary data.</text>
</comment>
<dbReference type="Proteomes" id="UP000318864">
    <property type="component" value="Unassembled WGS sequence"/>
</dbReference>
<gene>
    <name evidence="2" type="ORF">D8Y22_13505</name>
</gene>
<dbReference type="OrthoDB" id="201480at2157"/>
<proteinExistence type="predicted"/>
<keyword evidence="1" id="KW-0472">Membrane</keyword>
<evidence type="ECO:0000313" key="2">
    <source>
        <dbReference type="EMBL" id="THE64428.1"/>
    </source>
</evidence>
<accession>A0A4S3TPA4</accession>
<organism evidence="2 3">
    <name type="scientific">Salinadaptatus halalkaliphilus</name>
    <dbReference type="NCBI Taxonomy" id="2419781"/>
    <lineage>
        <taxon>Archaea</taxon>
        <taxon>Methanobacteriati</taxon>
        <taxon>Methanobacteriota</taxon>
        <taxon>Stenosarchaea group</taxon>
        <taxon>Halobacteria</taxon>
        <taxon>Halobacteriales</taxon>
        <taxon>Natrialbaceae</taxon>
        <taxon>Salinadaptatus</taxon>
    </lineage>
</organism>
<keyword evidence="3" id="KW-1185">Reference proteome</keyword>
<feature type="transmembrane region" description="Helical" evidence="1">
    <location>
        <begin position="41"/>
        <end position="58"/>
    </location>
</feature>
<keyword evidence="1" id="KW-1133">Transmembrane helix</keyword>
<dbReference type="AlphaFoldDB" id="A0A4S3TPA4"/>
<evidence type="ECO:0000256" key="1">
    <source>
        <dbReference type="SAM" id="Phobius"/>
    </source>
</evidence>